<dbReference type="PANTHER" id="PTHR14143:SF1">
    <property type="entry name" value="IRG-TYPE G DOMAIN-CONTAINING PROTEIN"/>
    <property type="match status" value="1"/>
</dbReference>
<evidence type="ECO:0000259" key="3">
    <source>
        <dbReference type="PROSITE" id="PS51716"/>
    </source>
</evidence>
<feature type="region of interest" description="Disordered" evidence="2">
    <location>
        <begin position="1"/>
        <end position="21"/>
    </location>
</feature>
<dbReference type="GO" id="GO:0005525">
    <property type="term" value="F:GTP binding"/>
    <property type="evidence" value="ECO:0007669"/>
    <property type="project" value="InterPro"/>
</dbReference>
<dbReference type="Gene3D" id="3.40.50.300">
    <property type="entry name" value="P-loop containing nucleotide triphosphate hydrolases"/>
    <property type="match status" value="1"/>
</dbReference>
<comment type="similarity">
    <text evidence="1">Belongs to the TRAFAC class dynamin-like GTPase superfamily. IRG family.</text>
</comment>
<dbReference type="PROSITE" id="PS51716">
    <property type="entry name" value="G_IRG"/>
    <property type="match status" value="1"/>
</dbReference>
<name>A0A9P5HH39_9HYPO</name>
<comment type="caution">
    <text evidence="4">The sequence shown here is derived from an EMBL/GenBank/DDBJ whole genome shotgun (WGS) entry which is preliminary data.</text>
</comment>
<dbReference type="AlphaFoldDB" id="A0A9P5HH39"/>
<dbReference type="EMBL" id="JAANBB010000002">
    <property type="protein sequence ID" value="KAF7557899.1"/>
    <property type="molecule type" value="Genomic_DNA"/>
</dbReference>
<dbReference type="InterPro" id="IPR027417">
    <property type="entry name" value="P-loop_NTPase"/>
</dbReference>
<keyword evidence="5" id="KW-1185">Reference proteome</keyword>
<feature type="domain" description="IRG-type G" evidence="3">
    <location>
        <begin position="176"/>
        <end position="348"/>
    </location>
</feature>
<dbReference type="OrthoDB" id="422720at2759"/>
<sequence>MQRNFKVRGHIESTTLDDEDQDFQTTLDNEDQDFQTTLDNEDQDFQTTLDGTASITDDVPDFDPRLLHSPGSFRFVPTVNSIFDTMNYNPKTGEFEMKSLPTIINGFCAVVAMFAERNAYREEADLHAEEAAKGKKEADQMLKLEQELRKVGIERDHEVDDEEIRTARLSMGYVNGCTNIGIVGRQNEGKSMLVNCFCGIPHGSKGSAMIGEAEVTLTPTPYKDEKHPGYVWHDIPGGGTKNFSAWGYYFNQRLFAYDKLVLVHTSTLSELDLKILKIGKYRKQECIVVRTKADDHIRNCKRRNNHATVEEARADFIQQVRQDTEAKNASMSDVHTLCPDYTDYIISEMGLAQLINNTGKSKDPYEQVIDEPELLRRLGLWD</sequence>
<dbReference type="GO" id="GO:0016020">
    <property type="term" value="C:membrane"/>
    <property type="evidence" value="ECO:0007669"/>
    <property type="project" value="InterPro"/>
</dbReference>
<accession>A0A9P5HH39</accession>
<evidence type="ECO:0000313" key="4">
    <source>
        <dbReference type="EMBL" id="KAF7557899.1"/>
    </source>
</evidence>
<dbReference type="Pfam" id="PF05049">
    <property type="entry name" value="IIGP"/>
    <property type="match status" value="1"/>
</dbReference>
<dbReference type="Proteomes" id="UP000722485">
    <property type="component" value="Unassembled WGS sequence"/>
</dbReference>
<proteinExistence type="inferred from homology"/>
<protein>
    <recommendedName>
        <fullName evidence="3">IRG-type G domain-containing protein</fullName>
    </recommendedName>
</protein>
<reference evidence="4" key="1">
    <citation type="submission" date="2020-03" db="EMBL/GenBank/DDBJ databases">
        <title>Draft Genome Sequence of Cylindrodendrum hubeiense.</title>
        <authorList>
            <person name="Buettner E."/>
            <person name="Kellner H."/>
        </authorList>
    </citation>
    <scope>NUCLEOTIDE SEQUENCE</scope>
    <source>
        <strain evidence="4">IHI 201604</strain>
    </source>
</reference>
<dbReference type="InterPro" id="IPR007743">
    <property type="entry name" value="Immunity-related_GTPase-like"/>
</dbReference>
<dbReference type="PANTHER" id="PTHR14143">
    <property type="entry name" value="INTERFERON-INDUCIBLE GTPASE FAMILY MEMBER"/>
    <property type="match status" value="1"/>
</dbReference>
<evidence type="ECO:0000256" key="2">
    <source>
        <dbReference type="SAM" id="MobiDB-lite"/>
    </source>
</evidence>
<evidence type="ECO:0000313" key="5">
    <source>
        <dbReference type="Proteomes" id="UP000722485"/>
    </source>
</evidence>
<evidence type="ECO:0000256" key="1">
    <source>
        <dbReference type="ARBA" id="ARBA00005429"/>
    </source>
</evidence>
<dbReference type="SUPFAM" id="SSF52540">
    <property type="entry name" value="P-loop containing nucleoside triphosphate hydrolases"/>
    <property type="match status" value="1"/>
</dbReference>
<gene>
    <name evidence="4" type="ORF">G7Z17_g218</name>
</gene>
<organism evidence="4 5">
    <name type="scientific">Cylindrodendrum hubeiense</name>
    <dbReference type="NCBI Taxonomy" id="595255"/>
    <lineage>
        <taxon>Eukaryota</taxon>
        <taxon>Fungi</taxon>
        <taxon>Dikarya</taxon>
        <taxon>Ascomycota</taxon>
        <taxon>Pezizomycotina</taxon>
        <taxon>Sordariomycetes</taxon>
        <taxon>Hypocreomycetidae</taxon>
        <taxon>Hypocreales</taxon>
        <taxon>Nectriaceae</taxon>
        <taxon>Cylindrodendrum</taxon>
    </lineage>
</organism>
<dbReference type="InterPro" id="IPR030385">
    <property type="entry name" value="G_IRG_dom"/>
</dbReference>